<dbReference type="EMBL" id="JASCZI010030780">
    <property type="protein sequence ID" value="MED6124774.1"/>
    <property type="molecule type" value="Genomic_DNA"/>
</dbReference>
<evidence type="ECO:0008006" key="3">
    <source>
        <dbReference type="Google" id="ProtNLM"/>
    </source>
</evidence>
<protein>
    <recommendedName>
        <fullName evidence="3">Protein FAR1-RELATED SEQUENCE</fullName>
    </recommendedName>
</protein>
<comment type="caution">
    <text evidence="1">The sequence shown here is derived from an EMBL/GenBank/DDBJ whole genome shotgun (WGS) entry which is preliminary data.</text>
</comment>
<reference evidence="1 2" key="1">
    <citation type="journal article" date="2023" name="Plants (Basel)">
        <title>Bridging the Gap: Combining Genomics and Transcriptomics Approaches to Understand Stylosanthes scabra, an Orphan Legume from the Brazilian Caatinga.</title>
        <authorList>
            <person name="Ferreira-Neto J.R.C."/>
            <person name="da Silva M.D."/>
            <person name="Binneck E."/>
            <person name="de Melo N.F."/>
            <person name="da Silva R.H."/>
            <person name="de Melo A.L.T.M."/>
            <person name="Pandolfi V."/>
            <person name="Bustamante F.O."/>
            <person name="Brasileiro-Vidal A.C."/>
            <person name="Benko-Iseppon A.M."/>
        </authorList>
    </citation>
    <scope>NUCLEOTIDE SEQUENCE [LARGE SCALE GENOMIC DNA]</scope>
    <source>
        <tissue evidence="1">Leaves</tissue>
    </source>
</reference>
<evidence type="ECO:0000313" key="1">
    <source>
        <dbReference type="EMBL" id="MED6124774.1"/>
    </source>
</evidence>
<organism evidence="1 2">
    <name type="scientific">Stylosanthes scabra</name>
    <dbReference type="NCBI Taxonomy" id="79078"/>
    <lineage>
        <taxon>Eukaryota</taxon>
        <taxon>Viridiplantae</taxon>
        <taxon>Streptophyta</taxon>
        <taxon>Embryophyta</taxon>
        <taxon>Tracheophyta</taxon>
        <taxon>Spermatophyta</taxon>
        <taxon>Magnoliopsida</taxon>
        <taxon>eudicotyledons</taxon>
        <taxon>Gunneridae</taxon>
        <taxon>Pentapetalae</taxon>
        <taxon>rosids</taxon>
        <taxon>fabids</taxon>
        <taxon>Fabales</taxon>
        <taxon>Fabaceae</taxon>
        <taxon>Papilionoideae</taxon>
        <taxon>50 kb inversion clade</taxon>
        <taxon>dalbergioids sensu lato</taxon>
        <taxon>Dalbergieae</taxon>
        <taxon>Pterocarpus clade</taxon>
        <taxon>Stylosanthes</taxon>
    </lineage>
</organism>
<keyword evidence="2" id="KW-1185">Reference proteome</keyword>
<dbReference type="PANTHER" id="PTHR46328">
    <property type="entry name" value="FAR-RED IMPAIRED RESPONSIVE (FAR1) FAMILY PROTEIN-RELATED"/>
    <property type="match status" value="1"/>
</dbReference>
<evidence type="ECO:0000313" key="2">
    <source>
        <dbReference type="Proteomes" id="UP001341840"/>
    </source>
</evidence>
<proteinExistence type="predicted"/>
<sequence length="136" mass="15484">MSADDPVSNCEDTTKIGVISNEDPGPYEGMEFTSMDEAKNYYTMYARKKGFTFRMGRVTKSRTNGAIIEVHNFSEYIERRPKYKNVLLTYLLIRLAPSKIASVLAIESGGVENMDIDEQLANVFWVDSRSRMAYKS</sequence>
<name>A0ABU6RLD8_9FABA</name>
<accession>A0ABU6RLD8</accession>
<dbReference type="Proteomes" id="UP001341840">
    <property type="component" value="Unassembled WGS sequence"/>
</dbReference>
<gene>
    <name evidence="1" type="ORF">PIB30_062100</name>
</gene>